<accession>A0A671Y0Q2</accession>
<keyword evidence="7" id="KW-1185">Reference proteome</keyword>
<sequence>MDWFWVLSVWVLHTRDSGSSSVLLVFTSVLWAAPHLRYKLLHVIRLVPLCNLPLRICLRTEDAQRSNMKLVGGNILILSFAVLASAARAPKKCGAPVAYPHTKLASKYSDRQHFNFGEKVYYDCADDFTSSSRAFRAVKCLQGGWSKLNLKCEKRSCGNAGELANGEFHYEGDSLIGEKVYAVCNEGYTVKGLNYMVCKRAGWSGEVPICEGERRSVLTQYLKLTRDVCGCCALRVGGVALILSNCCLNVTHDDVISLDPF</sequence>
<evidence type="ECO:0000313" key="6">
    <source>
        <dbReference type="Ensembl" id="ENSSAUP00010056745.1"/>
    </source>
</evidence>
<evidence type="ECO:0000256" key="2">
    <source>
        <dbReference type="ARBA" id="ARBA00022729"/>
    </source>
</evidence>
<organism evidence="6 7">
    <name type="scientific">Sparus aurata</name>
    <name type="common">Gilthead sea bream</name>
    <dbReference type="NCBI Taxonomy" id="8175"/>
    <lineage>
        <taxon>Eukaryota</taxon>
        <taxon>Metazoa</taxon>
        <taxon>Chordata</taxon>
        <taxon>Craniata</taxon>
        <taxon>Vertebrata</taxon>
        <taxon>Euteleostomi</taxon>
        <taxon>Actinopterygii</taxon>
        <taxon>Neopterygii</taxon>
        <taxon>Teleostei</taxon>
        <taxon>Neoteleostei</taxon>
        <taxon>Acanthomorphata</taxon>
        <taxon>Eupercaria</taxon>
        <taxon>Spariformes</taxon>
        <taxon>Sparidae</taxon>
        <taxon>Sparus</taxon>
    </lineage>
</organism>
<dbReference type="GO" id="GO:0005615">
    <property type="term" value="C:extracellular space"/>
    <property type="evidence" value="ECO:0007669"/>
    <property type="project" value="TreeGrafter"/>
</dbReference>
<reference evidence="6" key="2">
    <citation type="submission" date="2025-08" db="UniProtKB">
        <authorList>
            <consortium name="Ensembl"/>
        </authorList>
    </citation>
    <scope>IDENTIFICATION</scope>
</reference>
<dbReference type="Pfam" id="PF00084">
    <property type="entry name" value="Sushi"/>
    <property type="match status" value="2"/>
</dbReference>
<keyword evidence="1 4" id="KW-0768">Sushi</keyword>
<evidence type="ECO:0000256" key="4">
    <source>
        <dbReference type="PROSITE-ProRule" id="PRU00302"/>
    </source>
</evidence>
<dbReference type="InParanoid" id="A0A671Y0Q2"/>
<dbReference type="PROSITE" id="PS50923">
    <property type="entry name" value="SUSHI"/>
    <property type="match status" value="2"/>
</dbReference>
<reference evidence="6" key="1">
    <citation type="submission" date="2021-04" db="EMBL/GenBank/DDBJ databases">
        <authorList>
            <consortium name="Wellcome Sanger Institute Data Sharing"/>
        </authorList>
    </citation>
    <scope>NUCLEOTIDE SEQUENCE [LARGE SCALE GENOMIC DNA]</scope>
</reference>
<dbReference type="GO" id="GO:0006956">
    <property type="term" value="P:complement activation"/>
    <property type="evidence" value="ECO:0007669"/>
    <property type="project" value="TreeGrafter"/>
</dbReference>
<dbReference type="Gene3D" id="2.10.70.10">
    <property type="entry name" value="Complement Module, domain 1"/>
    <property type="match status" value="2"/>
</dbReference>
<dbReference type="Proteomes" id="UP000472265">
    <property type="component" value="Chromosome 7"/>
</dbReference>
<dbReference type="SMART" id="SM00032">
    <property type="entry name" value="CCP"/>
    <property type="match status" value="2"/>
</dbReference>
<dbReference type="InterPro" id="IPR051503">
    <property type="entry name" value="ComplSys_Reg/VirEntry_Med"/>
</dbReference>
<dbReference type="InterPro" id="IPR000436">
    <property type="entry name" value="Sushi_SCR_CCP_dom"/>
</dbReference>
<dbReference type="CDD" id="cd00033">
    <property type="entry name" value="CCP"/>
    <property type="match status" value="1"/>
</dbReference>
<name>A0A671Y0Q2_SPAAU</name>
<dbReference type="PANTHER" id="PTHR45785">
    <property type="entry name" value="COMPLEMENT FACTOR H-RELATED"/>
    <property type="match status" value="1"/>
</dbReference>
<evidence type="ECO:0000313" key="7">
    <source>
        <dbReference type="Proteomes" id="UP000472265"/>
    </source>
</evidence>
<dbReference type="GO" id="GO:0001851">
    <property type="term" value="F:complement component C3b binding"/>
    <property type="evidence" value="ECO:0007669"/>
    <property type="project" value="TreeGrafter"/>
</dbReference>
<dbReference type="AlphaFoldDB" id="A0A671Y0Q2"/>
<dbReference type="PANTHER" id="PTHR45785:SF7">
    <property type="entry name" value="COMPLEMENT FACTOR H"/>
    <property type="match status" value="1"/>
</dbReference>
<reference evidence="6" key="3">
    <citation type="submission" date="2025-09" db="UniProtKB">
        <authorList>
            <consortium name="Ensembl"/>
        </authorList>
    </citation>
    <scope>IDENTIFICATION</scope>
</reference>
<dbReference type="InterPro" id="IPR035976">
    <property type="entry name" value="Sushi/SCR/CCP_sf"/>
</dbReference>
<keyword evidence="2" id="KW-0732">Signal</keyword>
<keyword evidence="3" id="KW-1015">Disulfide bond</keyword>
<feature type="domain" description="Sushi" evidence="5">
    <location>
        <begin position="91"/>
        <end position="154"/>
    </location>
</feature>
<evidence type="ECO:0000256" key="1">
    <source>
        <dbReference type="ARBA" id="ARBA00022659"/>
    </source>
</evidence>
<feature type="domain" description="Sushi" evidence="5">
    <location>
        <begin position="155"/>
        <end position="212"/>
    </location>
</feature>
<evidence type="ECO:0000259" key="5">
    <source>
        <dbReference type="PROSITE" id="PS50923"/>
    </source>
</evidence>
<protein>
    <recommendedName>
        <fullName evidence="5">Sushi domain-containing protein</fullName>
    </recommendedName>
</protein>
<dbReference type="Ensembl" id="ENSSAUT00010059601.1">
    <property type="protein sequence ID" value="ENSSAUP00010056745.1"/>
    <property type="gene ID" value="ENSSAUG00010023246.1"/>
</dbReference>
<comment type="caution">
    <text evidence="4">Lacks conserved residue(s) required for the propagation of feature annotation.</text>
</comment>
<dbReference type="GeneTree" id="ENSGT01060000251263"/>
<evidence type="ECO:0000256" key="3">
    <source>
        <dbReference type="ARBA" id="ARBA00023157"/>
    </source>
</evidence>
<dbReference type="SUPFAM" id="SSF57535">
    <property type="entry name" value="Complement control module/SCR domain"/>
    <property type="match status" value="2"/>
</dbReference>
<proteinExistence type="predicted"/>